<evidence type="ECO:0000313" key="1">
    <source>
        <dbReference type="EMBL" id="UBF22709.1"/>
    </source>
</evidence>
<keyword evidence="2" id="KW-1185">Reference proteome</keyword>
<sequence>MGNFDLNATVEFEGALDNIEDAITRGIRDSASDLAEIGEKAAQQDLRESGAVYNRETMEGFTSSYVQRMDGSLTLRIVNMAPHSAYVDRGVSGIHVRRPTPHSYSNRKPPLPPIIEWVESELTGWTVNSAGTGLVPADD</sequence>
<name>A0AAE8XZ20_9CAUD</name>
<protein>
    <submittedName>
        <fullName evidence="1">HK97 gp10-like protein</fullName>
    </submittedName>
</protein>
<gene>
    <name evidence="1" type="ORF">HRTV-27_gp16</name>
</gene>
<organism evidence="1 2">
    <name type="scientific">Halorubrum tailed virus 27</name>
    <dbReference type="NCBI Taxonomy" id="2878008"/>
    <lineage>
        <taxon>Viruses</taxon>
        <taxon>Duplodnaviria</taxon>
        <taxon>Heunggongvirae</taxon>
        <taxon>Uroviricota</taxon>
        <taxon>Caudoviricetes</taxon>
        <taxon>Thumleimavirales</taxon>
        <taxon>Hafunaviridae</taxon>
        <taxon>Minorvirus</taxon>
        <taxon>Minorvirus thailandense</taxon>
        <taxon>Minorvirus HRTV27</taxon>
    </lineage>
</organism>
<evidence type="ECO:0000313" key="2">
    <source>
        <dbReference type="Proteomes" id="UP000827260"/>
    </source>
</evidence>
<proteinExistence type="predicted"/>
<dbReference type="EMBL" id="MZ334522">
    <property type="protein sequence ID" value="UBF22709.1"/>
    <property type="molecule type" value="Genomic_DNA"/>
</dbReference>
<reference evidence="1" key="1">
    <citation type="submission" date="2021-05" db="EMBL/GenBank/DDBJ databases">
        <title>Diversity, taxonomy and evolution of archaeal viruses of the class Caudoviricetes.</title>
        <authorList>
            <person name="Liu Y."/>
            <person name="Demina T.A."/>
            <person name="Roux S."/>
            <person name="Aiewsakun P."/>
            <person name="Kazlauskas D."/>
            <person name="Simmonds P."/>
            <person name="Prangishvili D."/>
            <person name="Oksanen H.M."/>
            <person name="Krupovic M."/>
        </authorList>
    </citation>
    <scope>NUCLEOTIDE SEQUENCE</scope>
    <source>
        <strain evidence="1">HRTV-27/27</strain>
    </source>
</reference>
<accession>A0AAE8XZ20</accession>
<dbReference type="Proteomes" id="UP000827260">
    <property type="component" value="Segment"/>
</dbReference>